<proteinExistence type="predicted"/>
<dbReference type="Pfam" id="PF11383">
    <property type="entry name" value="DUF3187"/>
    <property type="match status" value="1"/>
</dbReference>
<dbReference type="InterPro" id="IPR021523">
    <property type="entry name" value="DUF3187"/>
</dbReference>
<accession>A0A557P0X8</accession>
<protein>
    <submittedName>
        <fullName evidence="1">DUF3187 family protein</fullName>
    </submittedName>
</protein>
<name>A0A557P0X8_9VIBR</name>
<gene>
    <name evidence="1" type="ORF">FOF44_13820</name>
</gene>
<organism evidence="1 2">
    <name type="scientific">Vibrio algivorus</name>
    <dbReference type="NCBI Taxonomy" id="1667024"/>
    <lineage>
        <taxon>Bacteria</taxon>
        <taxon>Pseudomonadati</taxon>
        <taxon>Pseudomonadota</taxon>
        <taxon>Gammaproteobacteria</taxon>
        <taxon>Vibrionales</taxon>
        <taxon>Vibrionaceae</taxon>
        <taxon>Vibrio</taxon>
    </lineage>
</organism>
<dbReference type="Proteomes" id="UP000319828">
    <property type="component" value="Unassembled WGS sequence"/>
</dbReference>
<evidence type="ECO:0000313" key="2">
    <source>
        <dbReference type="Proteomes" id="UP000319828"/>
    </source>
</evidence>
<comment type="caution">
    <text evidence="1">The sequence shown here is derived from an EMBL/GenBank/DDBJ whole genome shotgun (WGS) entry which is preliminary data.</text>
</comment>
<dbReference type="EMBL" id="VMKJ01000032">
    <property type="protein sequence ID" value="TVO34326.1"/>
    <property type="molecule type" value="Genomic_DNA"/>
</dbReference>
<sequence>MSIVKKLALNGYLKFFIALKSKGIKTMSPLQHSMLILFGLLSLQVHATNSAPDNYTDFGPLLTLTQAPIPAMGLSLKTRDAFGWEKGTLEVYGQGTVSSVWADGADYIADYYQNDVNIGFIYAPADDWKIDVNYLYRFAGNNKLDGLVNGFHDALGLDDNGRHDVDNDRFYIKNKKTGTTLEDFQGDTLNNALNLYVEKTVFETKRQALSLGGALYYNKVFNGNFAQSSFEQAIQLNYAFYLTDANRFYTSVNFVHHDTDSIDLVNLREFTTNGSISYQYLFNERHSILAEFRMQQGATHNDENELSMVSFEPIVGYRYNLGFAAVEFSFTENVINSDNSADFSLTLGYRQRF</sequence>
<evidence type="ECO:0000313" key="1">
    <source>
        <dbReference type="EMBL" id="TVO34326.1"/>
    </source>
</evidence>
<dbReference type="OrthoDB" id="5852241at2"/>
<dbReference type="AlphaFoldDB" id="A0A557P0X8"/>
<reference evidence="1 2" key="1">
    <citation type="submission" date="2019-07" db="EMBL/GenBank/DDBJ databases">
        <title>The draft genome sequence of Vibrio algivorus M1486.</title>
        <authorList>
            <person name="Meng X."/>
        </authorList>
    </citation>
    <scope>NUCLEOTIDE SEQUENCE [LARGE SCALE GENOMIC DNA]</scope>
    <source>
        <strain evidence="1 2">M1486</strain>
    </source>
</reference>